<name>A0AAD5QDP0_PARTN</name>
<organism evidence="2 3">
    <name type="scientific">Parelaphostrongylus tenuis</name>
    <name type="common">Meningeal worm</name>
    <dbReference type="NCBI Taxonomy" id="148309"/>
    <lineage>
        <taxon>Eukaryota</taxon>
        <taxon>Metazoa</taxon>
        <taxon>Ecdysozoa</taxon>
        <taxon>Nematoda</taxon>
        <taxon>Chromadorea</taxon>
        <taxon>Rhabditida</taxon>
        <taxon>Rhabditina</taxon>
        <taxon>Rhabditomorpha</taxon>
        <taxon>Strongyloidea</taxon>
        <taxon>Metastrongylidae</taxon>
        <taxon>Parelaphostrongylus</taxon>
    </lineage>
</organism>
<protein>
    <submittedName>
        <fullName evidence="2">Uncharacterized protein</fullName>
    </submittedName>
</protein>
<dbReference type="AlphaFoldDB" id="A0AAD5QDP0"/>
<accession>A0AAD5QDP0</accession>
<sequence>MNARQESWDREEMREWKPSSKNPVEARLFDRNSLFELRQFAHDMRIFQLLICVMIMFAHTRNFASLTPQCHLSSVLAAAFRAIISFDHKL</sequence>
<evidence type="ECO:0000256" key="1">
    <source>
        <dbReference type="SAM" id="MobiDB-lite"/>
    </source>
</evidence>
<feature type="region of interest" description="Disordered" evidence="1">
    <location>
        <begin position="1"/>
        <end position="21"/>
    </location>
</feature>
<keyword evidence="3" id="KW-1185">Reference proteome</keyword>
<evidence type="ECO:0000313" key="2">
    <source>
        <dbReference type="EMBL" id="KAJ1347562.1"/>
    </source>
</evidence>
<dbReference type="EMBL" id="JAHQIW010000337">
    <property type="protein sequence ID" value="KAJ1347562.1"/>
    <property type="molecule type" value="Genomic_DNA"/>
</dbReference>
<feature type="compositionally biased region" description="Basic and acidic residues" evidence="1">
    <location>
        <begin position="1"/>
        <end position="18"/>
    </location>
</feature>
<gene>
    <name evidence="2" type="ORF">KIN20_002649</name>
</gene>
<evidence type="ECO:0000313" key="3">
    <source>
        <dbReference type="Proteomes" id="UP001196413"/>
    </source>
</evidence>
<dbReference type="Proteomes" id="UP001196413">
    <property type="component" value="Unassembled WGS sequence"/>
</dbReference>
<proteinExistence type="predicted"/>
<comment type="caution">
    <text evidence="2">The sequence shown here is derived from an EMBL/GenBank/DDBJ whole genome shotgun (WGS) entry which is preliminary data.</text>
</comment>
<reference evidence="2" key="1">
    <citation type="submission" date="2021-06" db="EMBL/GenBank/DDBJ databases">
        <title>Parelaphostrongylus tenuis whole genome reference sequence.</title>
        <authorList>
            <person name="Garwood T.J."/>
            <person name="Larsen P.A."/>
            <person name="Fountain-Jones N.M."/>
            <person name="Garbe J.R."/>
            <person name="Macchietto M.G."/>
            <person name="Kania S.A."/>
            <person name="Gerhold R.W."/>
            <person name="Richards J.E."/>
            <person name="Wolf T.M."/>
        </authorList>
    </citation>
    <scope>NUCLEOTIDE SEQUENCE</scope>
    <source>
        <strain evidence="2">MNPRO001-30</strain>
        <tissue evidence="2">Meninges</tissue>
    </source>
</reference>